<evidence type="ECO:0000313" key="2">
    <source>
        <dbReference type="Proteomes" id="UP000485058"/>
    </source>
</evidence>
<evidence type="ECO:0000313" key="1">
    <source>
        <dbReference type="EMBL" id="GFH18468.1"/>
    </source>
</evidence>
<feature type="non-terminal residue" evidence="1">
    <location>
        <position position="1"/>
    </location>
</feature>
<organism evidence="1 2">
    <name type="scientific">Haematococcus lacustris</name>
    <name type="common">Green alga</name>
    <name type="synonym">Haematococcus pluvialis</name>
    <dbReference type="NCBI Taxonomy" id="44745"/>
    <lineage>
        <taxon>Eukaryota</taxon>
        <taxon>Viridiplantae</taxon>
        <taxon>Chlorophyta</taxon>
        <taxon>core chlorophytes</taxon>
        <taxon>Chlorophyceae</taxon>
        <taxon>CS clade</taxon>
        <taxon>Chlamydomonadales</taxon>
        <taxon>Haematococcaceae</taxon>
        <taxon>Haematococcus</taxon>
    </lineage>
</organism>
<dbReference type="Proteomes" id="UP000485058">
    <property type="component" value="Unassembled WGS sequence"/>
</dbReference>
<proteinExistence type="predicted"/>
<dbReference type="AlphaFoldDB" id="A0A699ZIG3"/>
<comment type="caution">
    <text evidence="1">The sequence shown here is derived from an EMBL/GenBank/DDBJ whole genome shotgun (WGS) entry which is preliminary data.</text>
</comment>
<keyword evidence="2" id="KW-1185">Reference proteome</keyword>
<accession>A0A699ZIG3</accession>
<feature type="non-terminal residue" evidence="1">
    <location>
        <position position="132"/>
    </location>
</feature>
<protein>
    <submittedName>
        <fullName evidence="1">Uncharacterized protein</fullName>
    </submittedName>
</protein>
<sequence length="132" mass="14651">MLRCIPFGMRAGRFARNTHIVSKKYSAGRQLAWMPSHQLLAAATTRVRNDTHRVRGAYDVEICVVGGCLVGAELGSTHHCGTARFSCQHRQQQQCGQQTLFSTRYTRLLCCPRRPVAAVPEPLLPHPLPSGQ</sequence>
<gene>
    <name evidence="1" type="ORF">HaLaN_15280</name>
</gene>
<dbReference type="EMBL" id="BLLF01001305">
    <property type="protein sequence ID" value="GFH18468.1"/>
    <property type="molecule type" value="Genomic_DNA"/>
</dbReference>
<name>A0A699ZIG3_HAELA</name>
<reference evidence="1 2" key="1">
    <citation type="submission" date="2020-02" db="EMBL/GenBank/DDBJ databases">
        <title>Draft genome sequence of Haematococcus lacustris strain NIES-144.</title>
        <authorList>
            <person name="Morimoto D."/>
            <person name="Nakagawa S."/>
            <person name="Yoshida T."/>
            <person name="Sawayama S."/>
        </authorList>
    </citation>
    <scope>NUCLEOTIDE SEQUENCE [LARGE SCALE GENOMIC DNA]</scope>
    <source>
        <strain evidence="1 2">NIES-144</strain>
    </source>
</reference>